<organism evidence="7">
    <name type="scientific">Phascolarctobacterium faecium</name>
    <dbReference type="NCBI Taxonomy" id="33025"/>
    <lineage>
        <taxon>Bacteria</taxon>
        <taxon>Bacillati</taxon>
        <taxon>Bacillota</taxon>
        <taxon>Negativicutes</taxon>
        <taxon>Acidaminococcales</taxon>
        <taxon>Acidaminococcaceae</taxon>
        <taxon>Phascolarctobacterium</taxon>
    </lineage>
</organism>
<dbReference type="Pfam" id="PF00692">
    <property type="entry name" value="dUTPase"/>
    <property type="match status" value="1"/>
</dbReference>
<dbReference type="STRING" id="1262914.BN533_01633"/>
<dbReference type="Gene3D" id="2.70.40.10">
    <property type="match status" value="1"/>
</dbReference>
<comment type="caution">
    <text evidence="7">The sequence shown here is derived from an EMBL/GenBank/DDBJ whole genome shotgun (WGS) entry which is preliminary data.</text>
</comment>
<dbReference type="RefSeq" id="WP_021718533.1">
    <property type="nucleotide sequence ID" value="NZ_CAUERG010000002.1"/>
</dbReference>
<dbReference type="GO" id="GO:0006226">
    <property type="term" value="P:dUMP biosynthetic process"/>
    <property type="evidence" value="ECO:0007669"/>
    <property type="project" value="InterPro"/>
</dbReference>
<dbReference type="InterPro" id="IPR029054">
    <property type="entry name" value="dUTPase-like"/>
</dbReference>
<protein>
    <recommendedName>
        <fullName evidence="2">dUTP diphosphatase</fullName>
        <ecNumber evidence="2">3.6.1.23</ecNumber>
    </recommendedName>
</protein>
<proteinExistence type="inferred from homology"/>
<evidence type="ECO:0000256" key="1">
    <source>
        <dbReference type="ARBA" id="ARBA00006581"/>
    </source>
</evidence>
<name>R6J8I4_9FIRM</name>
<dbReference type="AlphaFoldDB" id="R6J8I4"/>
<dbReference type="GO" id="GO:0046081">
    <property type="term" value="P:dUTP catabolic process"/>
    <property type="evidence" value="ECO:0007669"/>
    <property type="project" value="InterPro"/>
</dbReference>
<dbReference type="SUPFAM" id="SSF51283">
    <property type="entry name" value="dUTPase-like"/>
    <property type="match status" value="1"/>
</dbReference>
<gene>
    <name evidence="7" type="ORF">BN533_01633</name>
</gene>
<evidence type="ECO:0000256" key="5">
    <source>
        <dbReference type="ARBA" id="ARBA00047686"/>
    </source>
</evidence>
<dbReference type="PANTHER" id="PTHR11241">
    <property type="entry name" value="DEOXYURIDINE 5'-TRIPHOSPHATE NUCLEOTIDOHYDROLASE"/>
    <property type="match status" value="1"/>
</dbReference>
<dbReference type="PANTHER" id="PTHR11241:SF0">
    <property type="entry name" value="DEOXYURIDINE 5'-TRIPHOSPHATE NUCLEOTIDOHYDROLASE"/>
    <property type="match status" value="1"/>
</dbReference>
<dbReference type="InterPro" id="IPR008181">
    <property type="entry name" value="dUTPase"/>
</dbReference>
<comment type="catalytic activity">
    <reaction evidence="5">
        <text>dUTP + H2O = dUMP + diphosphate + H(+)</text>
        <dbReference type="Rhea" id="RHEA:10248"/>
        <dbReference type="ChEBI" id="CHEBI:15377"/>
        <dbReference type="ChEBI" id="CHEBI:15378"/>
        <dbReference type="ChEBI" id="CHEBI:33019"/>
        <dbReference type="ChEBI" id="CHEBI:61555"/>
        <dbReference type="ChEBI" id="CHEBI:246422"/>
        <dbReference type="EC" id="3.6.1.23"/>
    </reaction>
</comment>
<sequence length="151" mass="16594">MKVRGFEKITKYAAVEFPMPERKTQKSAGYDICLPEDIELLPGKLQLVPTGIKAYMQDDEYLGVHIRSSIAVKKHISLVNNQGIIDADYYNNADNEGHIMLALLNMGTEPVALAKNERVAQGIFYKYLVADGDADIDKAVRGGGFGSTTKA</sequence>
<evidence type="ECO:0000256" key="2">
    <source>
        <dbReference type="ARBA" id="ARBA00012379"/>
    </source>
</evidence>
<evidence type="ECO:0000313" key="7">
    <source>
        <dbReference type="EMBL" id="CDB46577.1"/>
    </source>
</evidence>
<dbReference type="CDD" id="cd07557">
    <property type="entry name" value="trimeric_dUTPase"/>
    <property type="match status" value="1"/>
</dbReference>
<dbReference type="EC" id="3.6.1.23" evidence="2"/>
<keyword evidence="4" id="KW-0546">Nucleotide metabolism</keyword>
<reference evidence="7" key="1">
    <citation type="submission" date="2012-11" db="EMBL/GenBank/DDBJ databases">
        <title>Dependencies among metagenomic species, viruses, plasmids and units of genetic variation.</title>
        <authorList>
            <person name="Nielsen H.B."/>
            <person name="Almeida M."/>
            <person name="Juncker A.S."/>
            <person name="Rasmussen S."/>
            <person name="Li J."/>
            <person name="Sunagawa S."/>
            <person name="Plichta D."/>
            <person name="Gautier L."/>
            <person name="Le Chatelier E."/>
            <person name="Peletier E."/>
            <person name="Bonde I."/>
            <person name="Nielsen T."/>
            <person name="Manichanh C."/>
            <person name="Arumugam M."/>
            <person name="Batto J."/>
            <person name="Santos M.B.Q.D."/>
            <person name="Blom N."/>
            <person name="Borruel N."/>
            <person name="Burgdorf K.S."/>
            <person name="Boumezbeur F."/>
            <person name="Casellas F."/>
            <person name="Dore J."/>
            <person name="Guarner F."/>
            <person name="Hansen T."/>
            <person name="Hildebrand F."/>
            <person name="Kaas R.S."/>
            <person name="Kennedy S."/>
            <person name="Kristiansen K."/>
            <person name="Kultima J.R."/>
            <person name="Leonard P."/>
            <person name="Levenez F."/>
            <person name="Lund O."/>
            <person name="Moumen B."/>
            <person name="Le Paslier D."/>
            <person name="Pons N."/>
            <person name="Pedersen O."/>
            <person name="Prifti E."/>
            <person name="Qin J."/>
            <person name="Raes J."/>
            <person name="Tap J."/>
            <person name="Tims S."/>
            <person name="Ussery D.W."/>
            <person name="Yamada T."/>
            <person name="MetaHit consortium"/>
            <person name="Renault P."/>
            <person name="Sicheritz-Ponten T."/>
            <person name="Bork P."/>
            <person name="Wang J."/>
            <person name="Brunak S."/>
            <person name="Ehrlich S.D."/>
        </authorList>
    </citation>
    <scope>NUCLEOTIDE SEQUENCE [LARGE SCALE GENOMIC DNA]</scope>
</reference>
<dbReference type="HOGENOM" id="CLU_068508_0_0_9"/>
<feature type="domain" description="dUTPase-like" evidence="6">
    <location>
        <begin position="16"/>
        <end position="148"/>
    </location>
</feature>
<evidence type="ECO:0000256" key="4">
    <source>
        <dbReference type="ARBA" id="ARBA00023080"/>
    </source>
</evidence>
<dbReference type="EMBL" id="CBDS010000087">
    <property type="protein sequence ID" value="CDB46577.1"/>
    <property type="molecule type" value="Genomic_DNA"/>
</dbReference>
<dbReference type="GO" id="GO:0000287">
    <property type="term" value="F:magnesium ion binding"/>
    <property type="evidence" value="ECO:0007669"/>
    <property type="project" value="InterPro"/>
</dbReference>
<evidence type="ECO:0000259" key="6">
    <source>
        <dbReference type="Pfam" id="PF00692"/>
    </source>
</evidence>
<accession>R6J8I4</accession>
<dbReference type="InterPro" id="IPR033704">
    <property type="entry name" value="dUTPase_trimeric"/>
</dbReference>
<dbReference type="eggNOG" id="COG0756">
    <property type="taxonomic scope" value="Bacteria"/>
</dbReference>
<evidence type="ECO:0000256" key="3">
    <source>
        <dbReference type="ARBA" id="ARBA00022801"/>
    </source>
</evidence>
<dbReference type="GO" id="GO:0004170">
    <property type="term" value="F:dUTP diphosphatase activity"/>
    <property type="evidence" value="ECO:0007669"/>
    <property type="project" value="UniProtKB-EC"/>
</dbReference>
<dbReference type="InterPro" id="IPR036157">
    <property type="entry name" value="dUTPase-like_sf"/>
</dbReference>
<keyword evidence="3" id="KW-0378">Hydrolase</keyword>
<comment type="similarity">
    <text evidence="1">Belongs to the dUTPase family.</text>
</comment>